<proteinExistence type="predicted"/>
<dbReference type="HOGENOM" id="CLU_1293872_0_0_12"/>
<feature type="chain" id="PRO_5002393445" description="Lipoprotein" evidence="1">
    <location>
        <begin position="29"/>
        <end position="212"/>
    </location>
</feature>
<accession>A0A0E2E181</accession>
<sequence>MIKFKLNKKYIFLLLSLSLVLFSSCSSIGGYVNGKTLNKKEFGPPETHTLMFGHMDVEDAPLHLPVNNTAKDYQEYIQMNPEKEPLIFLPIYFQGSVMSFYPMEPGVNLRLMFSRYSIMRFYGNYTHTTVYQFWPFLGWPESSTLWFSCKKPGLQYIGSYIRTKSGYKKDMEKDSAKNELSALEGIKAYYKGTSWETVIEKRIEELQNEKSN</sequence>
<dbReference type="PROSITE" id="PS51257">
    <property type="entry name" value="PROKAR_LIPOPROTEIN"/>
    <property type="match status" value="1"/>
</dbReference>
<reference evidence="2" key="1">
    <citation type="submission" date="2012-01" db="EMBL/GenBank/DDBJ databases">
        <title>The Genome Sequence of Treponema denticola H-22.</title>
        <authorList>
            <consortium name="The Broad Institute Genome Sequencing Platform"/>
            <person name="Earl A."/>
            <person name="Ward D."/>
            <person name="Feldgarden M."/>
            <person name="Gevers D."/>
            <person name="Blanton J.M."/>
            <person name="Fenno C.J."/>
            <person name="Baranova O.V."/>
            <person name="Mathney J."/>
            <person name="Dewhirst F.E."/>
            <person name="Izard J."/>
            <person name="Young S.K."/>
            <person name="Zeng Q."/>
            <person name="Gargeya S."/>
            <person name="Fitzgerald M."/>
            <person name="Haas B."/>
            <person name="Abouelleil A."/>
            <person name="Alvarado L."/>
            <person name="Arachchi H.M."/>
            <person name="Berlin A."/>
            <person name="Chapman S.B."/>
            <person name="Gearin G."/>
            <person name="Goldberg J."/>
            <person name="Griggs A."/>
            <person name="Gujja S."/>
            <person name="Hansen M."/>
            <person name="Heiman D."/>
            <person name="Howarth C."/>
            <person name="Larimer J."/>
            <person name="Lui A."/>
            <person name="MacDonald P.J.P."/>
            <person name="McCowen C."/>
            <person name="Montmayeur A."/>
            <person name="Murphy C."/>
            <person name="Neiman D."/>
            <person name="Pearson M."/>
            <person name="Priest M."/>
            <person name="Roberts A."/>
            <person name="Saif S."/>
            <person name="Shea T."/>
            <person name="Sisk P."/>
            <person name="Stolte C."/>
            <person name="Sykes S."/>
            <person name="Wortman J."/>
            <person name="Nusbaum C."/>
            <person name="Birren B."/>
        </authorList>
    </citation>
    <scope>NUCLEOTIDE SEQUENCE [LARGE SCALE GENOMIC DNA]</scope>
    <source>
        <strain evidence="2">H-22</strain>
    </source>
</reference>
<name>A0A0E2E181_TREDN</name>
<dbReference type="AlphaFoldDB" id="A0A0E2E181"/>
<dbReference type="RefSeq" id="WP_002672235.1">
    <property type="nucleotide sequence ID" value="NZ_CM001795.1"/>
</dbReference>
<evidence type="ECO:0000256" key="1">
    <source>
        <dbReference type="SAM" id="SignalP"/>
    </source>
</evidence>
<dbReference type="GeneID" id="2739872"/>
<protein>
    <recommendedName>
        <fullName evidence="3">Lipoprotein</fullName>
    </recommendedName>
</protein>
<organism evidence="2">
    <name type="scientific">Treponema denticola H-22</name>
    <dbReference type="NCBI Taxonomy" id="999432"/>
    <lineage>
        <taxon>Bacteria</taxon>
        <taxon>Pseudomonadati</taxon>
        <taxon>Spirochaetota</taxon>
        <taxon>Spirochaetia</taxon>
        <taxon>Spirochaetales</taxon>
        <taxon>Treponemataceae</taxon>
        <taxon>Treponema</taxon>
    </lineage>
</organism>
<gene>
    <name evidence="2" type="ORF">HMPREF9726_02145</name>
</gene>
<dbReference type="EMBL" id="AGDV01000021">
    <property type="protein sequence ID" value="EMB30460.1"/>
    <property type="molecule type" value="Genomic_DNA"/>
</dbReference>
<evidence type="ECO:0000313" key="2">
    <source>
        <dbReference type="EMBL" id="EMB30460.1"/>
    </source>
</evidence>
<keyword evidence="1" id="KW-0732">Signal</keyword>
<comment type="caution">
    <text evidence="2">The sequence shown here is derived from an EMBL/GenBank/DDBJ whole genome shotgun (WGS) entry which is preliminary data.</text>
</comment>
<feature type="signal peptide" evidence="1">
    <location>
        <begin position="1"/>
        <end position="28"/>
    </location>
</feature>
<dbReference type="Proteomes" id="UP000011705">
    <property type="component" value="Chromosome"/>
</dbReference>
<dbReference type="PATRIC" id="fig|999432.5.peg.2227"/>
<evidence type="ECO:0008006" key="3">
    <source>
        <dbReference type="Google" id="ProtNLM"/>
    </source>
</evidence>